<accession>A0ABD2Q6Q6</accession>
<protein>
    <submittedName>
        <fullName evidence="1">Uncharacterized protein</fullName>
    </submittedName>
</protein>
<name>A0ABD2Q6Q6_9PLAT</name>
<sequence>MILIDPAICPSLPTLEWLALLQHSKSDEDALTEGKNFLNTVKSHLESVLSCVRALDSAKVVVYSFVVNETVSWAVDHGLSFRLDSQILKLLMPEYMIKSDASCLAVMQLALLQCHQFELNSLVQLLFDHFSADLLQFRRLVSPYFERFLVKCLCPQSKLKCDHKCTAGMAIAINRKLLSFAESGSKRRCHLADDKPQLTFKHVTVAFVESEQMFSLVEGITNDALSEELRVPLLRAALHFCKHARWHDFGRPEELVKWCLALKPALFSTNKKVVRLTGLVYEEMIKTLPKENLLIWLTVHNSLITWPKATSYSKFCRLLQEEGKMRASSTSQEMEVDLEPEIGTYPEGMAIAYGALARSYNSLRENNSTLNQSQLSTIRDVLNTVVSNLISLGLAKSQCITLQGCIALKVCRIFLKLY</sequence>
<dbReference type="Proteomes" id="UP001626550">
    <property type="component" value="Unassembled WGS sequence"/>
</dbReference>
<dbReference type="AlphaFoldDB" id="A0ABD2Q6Q6"/>
<organism evidence="1 2">
    <name type="scientific">Cichlidogyrus casuarinus</name>
    <dbReference type="NCBI Taxonomy" id="1844966"/>
    <lineage>
        <taxon>Eukaryota</taxon>
        <taxon>Metazoa</taxon>
        <taxon>Spiralia</taxon>
        <taxon>Lophotrochozoa</taxon>
        <taxon>Platyhelminthes</taxon>
        <taxon>Monogenea</taxon>
        <taxon>Monopisthocotylea</taxon>
        <taxon>Dactylogyridea</taxon>
        <taxon>Ancyrocephalidae</taxon>
        <taxon>Cichlidogyrus</taxon>
    </lineage>
</organism>
<keyword evidence="2" id="KW-1185">Reference proteome</keyword>
<gene>
    <name evidence="1" type="ORF">Ciccas_006148</name>
</gene>
<reference evidence="1 2" key="1">
    <citation type="submission" date="2024-11" db="EMBL/GenBank/DDBJ databases">
        <title>Adaptive evolution of stress response genes in parasites aligns with host niche diversity.</title>
        <authorList>
            <person name="Hahn C."/>
            <person name="Resl P."/>
        </authorList>
    </citation>
    <scope>NUCLEOTIDE SEQUENCE [LARGE SCALE GENOMIC DNA]</scope>
    <source>
        <strain evidence="1">EGGRZ-B1_66</strain>
        <tissue evidence="1">Body</tissue>
    </source>
</reference>
<evidence type="ECO:0000313" key="1">
    <source>
        <dbReference type="EMBL" id="KAL3315220.1"/>
    </source>
</evidence>
<comment type="caution">
    <text evidence="1">The sequence shown here is derived from an EMBL/GenBank/DDBJ whole genome shotgun (WGS) entry which is preliminary data.</text>
</comment>
<evidence type="ECO:0000313" key="2">
    <source>
        <dbReference type="Proteomes" id="UP001626550"/>
    </source>
</evidence>
<proteinExistence type="predicted"/>
<dbReference type="EMBL" id="JBJKFK010000797">
    <property type="protein sequence ID" value="KAL3315220.1"/>
    <property type="molecule type" value="Genomic_DNA"/>
</dbReference>